<name>A0A1R1S755_9ACTN</name>
<keyword evidence="1" id="KW-0067">ATP-binding</keyword>
<dbReference type="Proteomes" id="UP000186168">
    <property type="component" value="Unassembled WGS sequence"/>
</dbReference>
<organism evidence="1 2">
    <name type="scientific">Streptomyces sparsogenes DSM 40356</name>
    <dbReference type="NCBI Taxonomy" id="1331668"/>
    <lineage>
        <taxon>Bacteria</taxon>
        <taxon>Bacillati</taxon>
        <taxon>Actinomycetota</taxon>
        <taxon>Actinomycetes</taxon>
        <taxon>Kitasatosporales</taxon>
        <taxon>Streptomycetaceae</taxon>
        <taxon>Streptomyces</taxon>
    </lineage>
</organism>
<keyword evidence="1" id="KW-0547">Nucleotide-binding</keyword>
<evidence type="ECO:0000313" key="1">
    <source>
        <dbReference type="EMBL" id="OMI34145.1"/>
    </source>
</evidence>
<dbReference type="EMBL" id="ASQP01000485">
    <property type="protein sequence ID" value="OMI34145.1"/>
    <property type="molecule type" value="Genomic_DNA"/>
</dbReference>
<reference evidence="1 2" key="1">
    <citation type="submission" date="2013-05" db="EMBL/GenBank/DDBJ databases">
        <title>Genome sequence of Streptomyces sparsogenes DSM 40356.</title>
        <authorList>
            <person name="Coyne S."/>
            <person name="Seebeck F.P."/>
        </authorList>
    </citation>
    <scope>NUCLEOTIDE SEQUENCE [LARGE SCALE GENOMIC DNA]</scope>
    <source>
        <strain evidence="1 2">DSM 40356</strain>
    </source>
</reference>
<dbReference type="GO" id="GO:0005524">
    <property type="term" value="F:ATP binding"/>
    <property type="evidence" value="ECO:0007669"/>
    <property type="project" value="UniProtKB-KW"/>
</dbReference>
<sequence length="72" mass="8041">RTRTAGERLAETLGAQGALRLRDRGRRLLDDCVGRVLAAERDRRLAPLDALDVTPDHQVRLIAALSVLQKER</sequence>
<proteinExistence type="predicted"/>
<protein>
    <submittedName>
        <fullName evidence="1">ATP-binding protein SCC61A06c</fullName>
    </submittedName>
</protein>
<dbReference type="AlphaFoldDB" id="A0A1R1S755"/>
<feature type="non-terminal residue" evidence="1">
    <location>
        <position position="1"/>
    </location>
</feature>
<accession>A0A1R1S755</accession>
<keyword evidence="2" id="KW-1185">Reference proteome</keyword>
<comment type="caution">
    <text evidence="1">The sequence shown here is derived from an EMBL/GenBank/DDBJ whole genome shotgun (WGS) entry which is preliminary data.</text>
</comment>
<evidence type="ECO:0000313" key="2">
    <source>
        <dbReference type="Proteomes" id="UP000186168"/>
    </source>
</evidence>
<gene>
    <name evidence="1" type="ORF">SPAR_37883</name>
</gene>